<dbReference type="Gene3D" id="3.30.2410.10">
    <property type="entry name" value="Hect, E3 ligase catalytic domain"/>
    <property type="match status" value="1"/>
</dbReference>
<dbReference type="InterPro" id="IPR050409">
    <property type="entry name" value="E3_ubiq-protein_ligase"/>
</dbReference>
<dbReference type="InterPro" id="IPR035983">
    <property type="entry name" value="Hect_E3_ubiquitin_ligase"/>
</dbReference>
<evidence type="ECO:0000256" key="4">
    <source>
        <dbReference type="ARBA" id="ARBA00022679"/>
    </source>
</evidence>
<dbReference type="PROSITE" id="PS50237">
    <property type="entry name" value="HECT"/>
    <property type="match status" value="1"/>
</dbReference>
<name>A0A6C0CEB8_9ZZZZ</name>
<evidence type="ECO:0000259" key="5">
    <source>
        <dbReference type="PROSITE" id="PS50237"/>
    </source>
</evidence>
<comment type="pathway">
    <text evidence="2">Protein modification; protein ubiquitination.</text>
</comment>
<evidence type="ECO:0000256" key="3">
    <source>
        <dbReference type="ARBA" id="ARBA00012485"/>
    </source>
</evidence>
<dbReference type="PANTHER" id="PTHR11254:SF440">
    <property type="entry name" value="E3 UBIQUITIN-PROTEIN LIGASE NEDD-4"/>
    <property type="match status" value="1"/>
</dbReference>
<sequence>MSRRISYLSSDEEISRTSRFITSSRRTSLHKQDLEIKLKNGEELVKIFTKLFKEAKFNTIIDIIKIFNRKIDLMENNMLKIIEKIEKGISIEENTEYYFNFDFNNGIITNKNKRITSSNFTELKSTYLNICMFFIYLVENKINLLIINHNKKDSFKDNVSSKILTQQEIDLKENKSSIFKGFDDKFKPLENQLVRLTNIYADYNNTYLDSNKDSLLNYHILKQCYSSFFKKRIEEILKEKYIPLTKKERPILKYYIAYSKLAAFYVYWQTSSYKYFGGDFKRDELLLCNIDRIMVKGYDSDLQPLAGIDVGGVSRDFITDVVNELKESNIFTCLKEKGENIEEYYYIDPEFKFNDYFRKSVTFMNGNLKYSKKINTDYDGEKFKKSFFNFFGNLLSFLLINGFTIPFKLSSAILSTLVYPEINIFNESYHHQFYYLYYDRPDIYGSYKDFIKDPLLLKQFTFSANDMITDLVESDYDLTPDNFGKYLERLSKYRFPLKTKPYYKAISKGFNNIVRNCFNIKQTPLSVVDKLISNTKITMEEVKQLREAFMENMKDEIRRLIYDDEIRLHTIRVCSFINLALTGPFKVTNEHKILELLTDEKYLDFVSRLLRFWSGWNHFKQTSELKYHIKVINERSVDSLPSSHTCFYQIDLPPYKNFQSCIDKLYYVVYNVESGIGLAGGGRRNRKNKSNFSMKILKKKLKNYKSLLLKKKNKKNK</sequence>
<keyword evidence="4" id="KW-0808">Transferase</keyword>
<feature type="domain" description="HECT" evidence="5">
    <location>
        <begin position="283"/>
        <end position="679"/>
    </location>
</feature>
<reference evidence="6" key="1">
    <citation type="journal article" date="2020" name="Nature">
        <title>Giant virus diversity and host interactions through global metagenomics.</title>
        <authorList>
            <person name="Schulz F."/>
            <person name="Roux S."/>
            <person name="Paez-Espino D."/>
            <person name="Jungbluth S."/>
            <person name="Walsh D.A."/>
            <person name="Denef V.J."/>
            <person name="McMahon K.D."/>
            <person name="Konstantinidis K.T."/>
            <person name="Eloe-Fadrosh E.A."/>
            <person name="Kyrpides N.C."/>
            <person name="Woyke T."/>
        </authorList>
    </citation>
    <scope>NUCLEOTIDE SEQUENCE</scope>
    <source>
        <strain evidence="6">GVMAG-M-3300020727-4</strain>
    </source>
</reference>
<accession>A0A6C0CEB8</accession>
<dbReference type="GO" id="GO:0061630">
    <property type="term" value="F:ubiquitin protein ligase activity"/>
    <property type="evidence" value="ECO:0007669"/>
    <property type="project" value="UniProtKB-EC"/>
</dbReference>
<proteinExistence type="predicted"/>
<dbReference type="SUPFAM" id="SSF56204">
    <property type="entry name" value="Hect, E3 ligase catalytic domain"/>
    <property type="match status" value="1"/>
</dbReference>
<evidence type="ECO:0000313" key="6">
    <source>
        <dbReference type="EMBL" id="QHT03096.1"/>
    </source>
</evidence>
<dbReference type="GO" id="GO:0005737">
    <property type="term" value="C:cytoplasm"/>
    <property type="evidence" value="ECO:0007669"/>
    <property type="project" value="TreeGrafter"/>
</dbReference>
<comment type="catalytic activity">
    <reaction evidence="1">
        <text>S-ubiquitinyl-[E2 ubiquitin-conjugating enzyme]-L-cysteine + [acceptor protein]-L-lysine = [E2 ubiquitin-conjugating enzyme]-L-cysteine + N(6)-ubiquitinyl-[acceptor protein]-L-lysine.</text>
        <dbReference type="EC" id="2.3.2.26"/>
    </reaction>
</comment>
<dbReference type="EC" id="2.3.2.26" evidence="3"/>
<dbReference type="InterPro" id="IPR000569">
    <property type="entry name" value="HECT_dom"/>
</dbReference>
<evidence type="ECO:0000256" key="1">
    <source>
        <dbReference type="ARBA" id="ARBA00000885"/>
    </source>
</evidence>
<dbReference type="Pfam" id="PF00632">
    <property type="entry name" value="HECT"/>
    <property type="match status" value="1"/>
</dbReference>
<dbReference type="PANTHER" id="PTHR11254">
    <property type="entry name" value="HECT DOMAIN UBIQUITIN-PROTEIN LIGASE"/>
    <property type="match status" value="1"/>
</dbReference>
<dbReference type="EMBL" id="MN739405">
    <property type="protein sequence ID" value="QHT03096.1"/>
    <property type="molecule type" value="Genomic_DNA"/>
</dbReference>
<dbReference type="GO" id="GO:0006511">
    <property type="term" value="P:ubiquitin-dependent protein catabolic process"/>
    <property type="evidence" value="ECO:0007669"/>
    <property type="project" value="TreeGrafter"/>
</dbReference>
<dbReference type="SMART" id="SM00119">
    <property type="entry name" value="HECTc"/>
    <property type="match status" value="1"/>
</dbReference>
<dbReference type="AlphaFoldDB" id="A0A6C0CEB8"/>
<dbReference type="GO" id="GO:0016567">
    <property type="term" value="P:protein ubiquitination"/>
    <property type="evidence" value="ECO:0007669"/>
    <property type="project" value="TreeGrafter"/>
</dbReference>
<evidence type="ECO:0000256" key="2">
    <source>
        <dbReference type="ARBA" id="ARBA00004906"/>
    </source>
</evidence>
<organism evidence="6">
    <name type="scientific">viral metagenome</name>
    <dbReference type="NCBI Taxonomy" id="1070528"/>
    <lineage>
        <taxon>unclassified sequences</taxon>
        <taxon>metagenomes</taxon>
        <taxon>organismal metagenomes</taxon>
    </lineage>
</organism>
<dbReference type="Gene3D" id="3.90.1750.10">
    <property type="entry name" value="Hect, E3 ligase catalytic domains"/>
    <property type="match status" value="1"/>
</dbReference>
<protein>
    <recommendedName>
        <fullName evidence="3">HECT-type E3 ubiquitin transferase</fullName>
        <ecNumber evidence="3">2.3.2.26</ecNumber>
    </recommendedName>
</protein>